<feature type="domain" description="DUF397" evidence="1">
    <location>
        <begin position="8"/>
        <end position="62"/>
    </location>
</feature>
<dbReference type="EMBL" id="BAAAWD010000001">
    <property type="protein sequence ID" value="GAA2984505.1"/>
    <property type="molecule type" value="Genomic_DNA"/>
</dbReference>
<dbReference type="Proteomes" id="UP001499930">
    <property type="component" value="Unassembled WGS sequence"/>
</dbReference>
<proteinExistence type="predicted"/>
<keyword evidence="3" id="KW-1185">Reference proteome</keyword>
<gene>
    <name evidence="2" type="ORF">GCM10017559_00100</name>
</gene>
<comment type="caution">
    <text evidence="2">The sequence shown here is derived from an EMBL/GenBank/DDBJ whole genome shotgun (WGS) entry which is preliminary data.</text>
</comment>
<protein>
    <recommendedName>
        <fullName evidence="1">DUF397 domain-containing protein</fullName>
    </recommendedName>
</protein>
<evidence type="ECO:0000259" key="1">
    <source>
        <dbReference type="Pfam" id="PF04149"/>
    </source>
</evidence>
<dbReference type="RefSeq" id="WP_344886599.1">
    <property type="nucleotide sequence ID" value="NZ_BAAAWD010000001.1"/>
</dbReference>
<accession>A0ABN3XP68</accession>
<evidence type="ECO:0000313" key="3">
    <source>
        <dbReference type="Proteomes" id="UP001499930"/>
    </source>
</evidence>
<dbReference type="InterPro" id="IPR007278">
    <property type="entry name" value="DUF397"/>
</dbReference>
<sequence length="67" mass="7053">MDRELSEATWVKSSLSGGNGGECVEVARLSGAWVGVRDSKDPSGPALVLTSGQWAAFTGWVRADETL</sequence>
<evidence type="ECO:0000313" key="2">
    <source>
        <dbReference type="EMBL" id="GAA2984505.1"/>
    </source>
</evidence>
<reference evidence="2 3" key="1">
    <citation type="journal article" date="2019" name="Int. J. Syst. Evol. Microbiol.">
        <title>The Global Catalogue of Microorganisms (GCM) 10K type strain sequencing project: providing services to taxonomists for standard genome sequencing and annotation.</title>
        <authorList>
            <consortium name="The Broad Institute Genomics Platform"/>
            <consortium name="The Broad Institute Genome Sequencing Center for Infectious Disease"/>
            <person name="Wu L."/>
            <person name="Ma J."/>
        </authorList>
    </citation>
    <scope>NUCLEOTIDE SEQUENCE [LARGE SCALE GENOMIC DNA]</scope>
    <source>
        <strain evidence="2 3">JCM 3106</strain>
    </source>
</reference>
<dbReference type="Pfam" id="PF04149">
    <property type="entry name" value="DUF397"/>
    <property type="match status" value="1"/>
</dbReference>
<name>A0ABN3XP68_9ACTN</name>
<organism evidence="2 3">
    <name type="scientific">Streptosporangium longisporum</name>
    <dbReference type="NCBI Taxonomy" id="46187"/>
    <lineage>
        <taxon>Bacteria</taxon>
        <taxon>Bacillati</taxon>
        <taxon>Actinomycetota</taxon>
        <taxon>Actinomycetes</taxon>
        <taxon>Streptosporangiales</taxon>
        <taxon>Streptosporangiaceae</taxon>
        <taxon>Streptosporangium</taxon>
    </lineage>
</organism>